<organism evidence="2 3">
    <name type="scientific">Aquibacillus rhizosphaerae</name>
    <dbReference type="NCBI Taxonomy" id="3051431"/>
    <lineage>
        <taxon>Bacteria</taxon>
        <taxon>Bacillati</taxon>
        <taxon>Bacillota</taxon>
        <taxon>Bacilli</taxon>
        <taxon>Bacillales</taxon>
        <taxon>Bacillaceae</taxon>
        <taxon>Aquibacillus</taxon>
    </lineage>
</organism>
<dbReference type="Proteomes" id="UP001235343">
    <property type="component" value="Unassembled WGS sequence"/>
</dbReference>
<keyword evidence="3" id="KW-1185">Reference proteome</keyword>
<protein>
    <submittedName>
        <fullName evidence="2">GNAT family N-acetyltransferase</fullName>
    </submittedName>
</protein>
<dbReference type="Pfam" id="PF00583">
    <property type="entry name" value="Acetyltransf_1"/>
    <property type="match status" value="1"/>
</dbReference>
<comment type="caution">
    <text evidence="2">The sequence shown here is derived from an EMBL/GenBank/DDBJ whole genome shotgun (WGS) entry which is preliminary data.</text>
</comment>
<proteinExistence type="predicted"/>
<dbReference type="Gene3D" id="3.40.630.30">
    <property type="match status" value="1"/>
</dbReference>
<gene>
    <name evidence="2" type="ORF">QQS35_03215</name>
</gene>
<dbReference type="EMBL" id="JASTZU010000016">
    <property type="protein sequence ID" value="MDL4839469.1"/>
    <property type="molecule type" value="Genomic_DNA"/>
</dbReference>
<dbReference type="InterPro" id="IPR016181">
    <property type="entry name" value="Acyl_CoA_acyltransferase"/>
</dbReference>
<dbReference type="PROSITE" id="PS51186">
    <property type="entry name" value="GNAT"/>
    <property type="match status" value="1"/>
</dbReference>
<sequence length="147" mass="17080">MTERIEIMTINKLEQCIELYMQVFNSEPWKETWSFEVAKERLLDLINTPKFLGFSLYIEDNLIGFIAGNNKKSYQESTYYLAELCISNQVQGKGYGTKLLKLLELELKSRNTKSLYLITSIGGVAEAFYKKNGYQINDNRLILKKNL</sequence>
<feature type="domain" description="N-acetyltransferase" evidence="1">
    <location>
        <begin position="3"/>
        <end position="147"/>
    </location>
</feature>
<evidence type="ECO:0000313" key="2">
    <source>
        <dbReference type="EMBL" id="MDL4839469.1"/>
    </source>
</evidence>
<name>A0ABT7L0U5_9BACI</name>
<accession>A0ABT7L0U5</accession>
<dbReference type="CDD" id="cd04301">
    <property type="entry name" value="NAT_SF"/>
    <property type="match status" value="1"/>
</dbReference>
<dbReference type="RefSeq" id="WP_285930337.1">
    <property type="nucleotide sequence ID" value="NZ_JASTZU010000016.1"/>
</dbReference>
<evidence type="ECO:0000259" key="1">
    <source>
        <dbReference type="PROSITE" id="PS51186"/>
    </source>
</evidence>
<dbReference type="SUPFAM" id="SSF55729">
    <property type="entry name" value="Acyl-CoA N-acyltransferases (Nat)"/>
    <property type="match status" value="1"/>
</dbReference>
<dbReference type="InterPro" id="IPR000182">
    <property type="entry name" value="GNAT_dom"/>
</dbReference>
<evidence type="ECO:0000313" key="3">
    <source>
        <dbReference type="Proteomes" id="UP001235343"/>
    </source>
</evidence>
<reference evidence="2 3" key="1">
    <citation type="submission" date="2023-06" db="EMBL/GenBank/DDBJ databases">
        <title>Aquibacillus rhizosphaerae LR5S19.</title>
        <authorList>
            <person name="Sun J.-Q."/>
        </authorList>
    </citation>
    <scope>NUCLEOTIDE SEQUENCE [LARGE SCALE GENOMIC DNA]</scope>
    <source>
        <strain evidence="2 3">LR5S19</strain>
    </source>
</reference>